<evidence type="ECO:0000313" key="1">
    <source>
        <dbReference type="EMBL" id="KAJ5109831.1"/>
    </source>
</evidence>
<accession>A0A9W9KLA1</accession>
<name>A0A9W9KLA1_9EURO</name>
<dbReference type="RefSeq" id="XP_056477942.1">
    <property type="nucleotide sequence ID" value="XM_056614970.1"/>
</dbReference>
<organism evidence="1 2">
    <name type="scientific">Penicillium argentinense</name>
    <dbReference type="NCBI Taxonomy" id="1131581"/>
    <lineage>
        <taxon>Eukaryota</taxon>
        <taxon>Fungi</taxon>
        <taxon>Dikarya</taxon>
        <taxon>Ascomycota</taxon>
        <taxon>Pezizomycotina</taxon>
        <taxon>Eurotiomycetes</taxon>
        <taxon>Eurotiomycetidae</taxon>
        <taxon>Eurotiales</taxon>
        <taxon>Aspergillaceae</taxon>
        <taxon>Penicillium</taxon>
    </lineage>
</organism>
<reference evidence="1" key="1">
    <citation type="submission" date="2022-11" db="EMBL/GenBank/DDBJ databases">
        <authorList>
            <person name="Petersen C."/>
        </authorList>
    </citation>
    <scope>NUCLEOTIDE SEQUENCE</scope>
    <source>
        <strain evidence="1">IBT 30761</strain>
    </source>
</reference>
<dbReference type="Proteomes" id="UP001149074">
    <property type="component" value="Unassembled WGS sequence"/>
</dbReference>
<proteinExistence type="predicted"/>
<evidence type="ECO:0000313" key="2">
    <source>
        <dbReference type="Proteomes" id="UP001149074"/>
    </source>
</evidence>
<dbReference type="GeneID" id="81353949"/>
<gene>
    <name evidence="1" type="ORF">N7532_002476</name>
</gene>
<keyword evidence="2" id="KW-1185">Reference proteome</keyword>
<reference evidence="1" key="2">
    <citation type="journal article" date="2023" name="IMA Fungus">
        <title>Comparative genomic study of the Penicillium genus elucidates a diverse pangenome and 15 lateral gene transfer events.</title>
        <authorList>
            <person name="Petersen C."/>
            <person name="Sorensen T."/>
            <person name="Nielsen M.R."/>
            <person name="Sondergaard T.E."/>
            <person name="Sorensen J.L."/>
            <person name="Fitzpatrick D.A."/>
            <person name="Frisvad J.C."/>
            <person name="Nielsen K.L."/>
        </authorList>
    </citation>
    <scope>NUCLEOTIDE SEQUENCE</scope>
    <source>
        <strain evidence="1">IBT 30761</strain>
    </source>
</reference>
<protein>
    <submittedName>
        <fullName evidence="1">Uncharacterized protein</fullName>
    </submittedName>
</protein>
<sequence>MINCFIFRTEKRTCRVILCMPLNHIKPLQGQRGSVQRVFFDCRMHLNNLGAPSVWYGGAPSVDVGS</sequence>
<dbReference type="AlphaFoldDB" id="A0A9W9KLA1"/>
<comment type="caution">
    <text evidence="1">The sequence shown here is derived from an EMBL/GenBank/DDBJ whole genome shotgun (WGS) entry which is preliminary data.</text>
</comment>
<dbReference type="EMBL" id="JAPQKI010000003">
    <property type="protein sequence ID" value="KAJ5109831.1"/>
    <property type="molecule type" value="Genomic_DNA"/>
</dbReference>